<reference evidence="1" key="1">
    <citation type="submission" date="2023-01" db="EMBL/GenBank/DDBJ databases">
        <title>Human gut microbiome strain richness.</title>
        <authorList>
            <person name="Chen-Liaw A."/>
        </authorList>
    </citation>
    <scope>NUCLEOTIDE SEQUENCE</scope>
    <source>
        <strain evidence="1">D8_m1001271B151109d0_201107</strain>
    </source>
</reference>
<dbReference type="Proteomes" id="UP001212981">
    <property type="component" value="Unassembled WGS sequence"/>
</dbReference>
<evidence type="ECO:0000313" key="1">
    <source>
        <dbReference type="EMBL" id="MDB7983370.1"/>
    </source>
</evidence>
<sequence length="332" mass="38543">MLKSLSKFKRQNKEKFKIPRCVQDTIPIDKVYKDGIFSVGKRYSKTYMFSDINYSNAAGEDKKGILLGYGEMLNSLDASGTAKITILNRKVDPEEISNKSLIHKADDELNDLRQAYNDLILENLAKSDNLIQEKYITITTFKNSISEARTFFSRISLELSSYFDKIGSNCKELTTNETLKILHAFYRDPYESFEFDINDSIYKGHSFKEKICPDMPKYEKNYFKFNERYGRVLYLENYPQYLKGRFVAEICGLNKNLIYSMNILTIPTDEAVKEAENKLLGVNTNITNWQQRQNANNNFSAVIPYDMESQRKECKELTPLCPLKIRVLSYLS</sequence>
<gene>
    <name evidence="1" type="ORF">PND82_11165</name>
</gene>
<proteinExistence type="predicted"/>
<dbReference type="EMBL" id="JAQLXO010000032">
    <property type="protein sequence ID" value="MDB7983370.1"/>
    <property type="molecule type" value="Genomic_DNA"/>
</dbReference>
<accession>A0AAW6CWP6</accession>
<comment type="caution">
    <text evidence="1">The sequence shown here is derived from an EMBL/GenBank/DDBJ whole genome shotgun (WGS) entry which is preliminary data.</text>
</comment>
<dbReference type="AlphaFoldDB" id="A0AAW6CWP6"/>
<organism evidence="1 2">
    <name type="scientific">Faecalicoccus pleomorphus</name>
    <dbReference type="NCBI Taxonomy" id="1323"/>
    <lineage>
        <taxon>Bacteria</taxon>
        <taxon>Bacillati</taxon>
        <taxon>Bacillota</taxon>
        <taxon>Erysipelotrichia</taxon>
        <taxon>Erysipelotrichales</taxon>
        <taxon>Erysipelotrichaceae</taxon>
        <taxon>Faecalicoccus</taxon>
    </lineage>
</organism>
<name>A0AAW6CWP6_9FIRM</name>
<evidence type="ECO:0000313" key="2">
    <source>
        <dbReference type="Proteomes" id="UP001212981"/>
    </source>
</evidence>
<protein>
    <submittedName>
        <fullName evidence="1">Uncharacterized protein</fullName>
    </submittedName>
</protein>
<dbReference type="RefSeq" id="WP_272003968.1">
    <property type="nucleotide sequence ID" value="NZ_JAQLXO010000032.1"/>
</dbReference>